<dbReference type="Pfam" id="PF03473">
    <property type="entry name" value="MOSC"/>
    <property type="match status" value="1"/>
</dbReference>
<sequence length="268" mass="29706">MLHLSGLYRYPLKSARGEALASARLDALGIVGDRRWMVVDAQNGRFITQRLLPQMTQLSALWVDAQHLCLQAPGMPELRVARPDEQAPRTGVIIWRESLRVPDAGEAAAAWLSQWLERPCRLVYMPTDEGVQVDTGYAEVGERVAFSDGFPLLLLNQGSLDDLSTRVGQILPVERFRPNLLISGADAYAEDGWQRIRIGTLEFRVVKPCSRCIITTLDPGTGERHPAREPLATLKGYREREGQVYFGQNLIACGEGELQLGASVEVLA</sequence>
<evidence type="ECO:0000259" key="1">
    <source>
        <dbReference type="PROSITE" id="PS51340"/>
    </source>
</evidence>
<dbReference type="Pfam" id="PF03476">
    <property type="entry name" value="MOSC_N"/>
    <property type="match status" value="1"/>
</dbReference>
<dbReference type="PROSITE" id="PS51340">
    <property type="entry name" value="MOSC"/>
    <property type="match status" value="1"/>
</dbReference>
<name>A0ABY1BAN7_9PSED</name>
<dbReference type="PANTHER" id="PTHR14237:SF19">
    <property type="entry name" value="MITOCHONDRIAL AMIDOXIME REDUCING COMPONENT 1"/>
    <property type="match status" value="1"/>
</dbReference>
<evidence type="ECO:0000313" key="3">
    <source>
        <dbReference type="Proteomes" id="UP000198512"/>
    </source>
</evidence>
<reference evidence="2 3" key="1">
    <citation type="submission" date="2016-10" db="EMBL/GenBank/DDBJ databases">
        <authorList>
            <person name="Varghese N."/>
            <person name="Submissions S."/>
        </authorList>
    </citation>
    <scope>NUCLEOTIDE SEQUENCE [LARGE SCALE GENOMIC DNA]</scope>
    <source>
        <strain evidence="2 3">CIP 109853</strain>
    </source>
</reference>
<evidence type="ECO:0000313" key="2">
    <source>
        <dbReference type="EMBL" id="SEQ39091.1"/>
    </source>
</evidence>
<dbReference type="SUPFAM" id="SSF141673">
    <property type="entry name" value="MOSC N-terminal domain-like"/>
    <property type="match status" value="1"/>
</dbReference>
<dbReference type="SUPFAM" id="SSF50800">
    <property type="entry name" value="PK beta-barrel domain-like"/>
    <property type="match status" value="1"/>
</dbReference>
<dbReference type="EMBL" id="FOFP01000005">
    <property type="protein sequence ID" value="SEQ39091.1"/>
    <property type="molecule type" value="Genomic_DNA"/>
</dbReference>
<dbReference type="InterPro" id="IPR005303">
    <property type="entry name" value="MOCOS_middle"/>
</dbReference>
<dbReference type="Proteomes" id="UP000198512">
    <property type="component" value="Unassembled WGS sequence"/>
</dbReference>
<dbReference type="PANTHER" id="PTHR14237">
    <property type="entry name" value="MOLYBDOPTERIN COFACTOR SULFURASE MOSC"/>
    <property type="match status" value="1"/>
</dbReference>
<dbReference type="InterPro" id="IPR011037">
    <property type="entry name" value="Pyrv_Knase-like_insert_dom_sf"/>
</dbReference>
<dbReference type="RefSeq" id="WP_069518943.1">
    <property type="nucleotide sequence ID" value="NZ_FOFP01000005.1"/>
</dbReference>
<comment type="caution">
    <text evidence="2">The sequence shown here is derived from an EMBL/GenBank/DDBJ whole genome shotgun (WGS) entry which is preliminary data.</text>
</comment>
<gene>
    <name evidence="2" type="ORF">SAMN05216600_105257</name>
</gene>
<protein>
    <recommendedName>
        <fullName evidence="1">MOSC domain-containing protein</fullName>
    </recommendedName>
</protein>
<keyword evidence="3" id="KW-1185">Reference proteome</keyword>
<proteinExistence type="predicted"/>
<feature type="domain" description="MOSC" evidence="1">
    <location>
        <begin position="117"/>
        <end position="267"/>
    </location>
</feature>
<accession>A0ABY1BAN7</accession>
<dbReference type="InterPro" id="IPR005302">
    <property type="entry name" value="MoCF_Sase_C"/>
</dbReference>
<organism evidence="2 3">
    <name type="scientific">Pseudomonas cuatrocienegasensis</name>
    <dbReference type="NCBI Taxonomy" id="543360"/>
    <lineage>
        <taxon>Bacteria</taxon>
        <taxon>Pseudomonadati</taxon>
        <taxon>Pseudomonadota</taxon>
        <taxon>Gammaproteobacteria</taxon>
        <taxon>Pseudomonadales</taxon>
        <taxon>Pseudomonadaceae</taxon>
        <taxon>Pseudomonas</taxon>
    </lineage>
</organism>